<keyword evidence="2" id="KW-1185">Reference proteome</keyword>
<organism evidence="1 2">
    <name type="scientific">Fistulifera solaris</name>
    <name type="common">Oleaginous diatom</name>
    <dbReference type="NCBI Taxonomy" id="1519565"/>
    <lineage>
        <taxon>Eukaryota</taxon>
        <taxon>Sar</taxon>
        <taxon>Stramenopiles</taxon>
        <taxon>Ochrophyta</taxon>
        <taxon>Bacillariophyta</taxon>
        <taxon>Bacillariophyceae</taxon>
        <taxon>Bacillariophycidae</taxon>
        <taxon>Naviculales</taxon>
        <taxon>Naviculaceae</taxon>
        <taxon>Fistulifera</taxon>
    </lineage>
</organism>
<name>A0A1Z5JA81_FISSO</name>
<protein>
    <submittedName>
        <fullName evidence="1">Uncharacterized protein</fullName>
    </submittedName>
</protein>
<dbReference type="EMBL" id="BDSP01000026">
    <property type="protein sequence ID" value="GAX10869.1"/>
    <property type="molecule type" value="Genomic_DNA"/>
</dbReference>
<evidence type="ECO:0000313" key="1">
    <source>
        <dbReference type="EMBL" id="GAX10869.1"/>
    </source>
</evidence>
<dbReference type="AlphaFoldDB" id="A0A1Z5JA81"/>
<reference evidence="1 2" key="1">
    <citation type="journal article" date="2015" name="Plant Cell">
        <title>Oil accumulation by the oleaginous diatom Fistulifera solaris as revealed by the genome and transcriptome.</title>
        <authorList>
            <person name="Tanaka T."/>
            <person name="Maeda Y."/>
            <person name="Veluchamy A."/>
            <person name="Tanaka M."/>
            <person name="Abida H."/>
            <person name="Marechal E."/>
            <person name="Bowler C."/>
            <person name="Muto M."/>
            <person name="Sunaga Y."/>
            <person name="Tanaka M."/>
            <person name="Yoshino T."/>
            <person name="Taniguchi T."/>
            <person name="Fukuda Y."/>
            <person name="Nemoto M."/>
            <person name="Matsumoto M."/>
            <person name="Wong P.S."/>
            <person name="Aburatani S."/>
            <person name="Fujibuchi W."/>
        </authorList>
    </citation>
    <scope>NUCLEOTIDE SEQUENCE [LARGE SCALE GENOMIC DNA]</scope>
    <source>
        <strain evidence="1 2">JPCC DA0580</strain>
    </source>
</reference>
<accession>A0A1Z5JA81</accession>
<dbReference type="Proteomes" id="UP000198406">
    <property type="component" value="Unassembled WGS sequence"/>
</dbReference>
<proteinExistence type="predicted"/>
<dbReference type="InParanoid" id="A0A1Z5JA81"/>
<comment type="caution">
    <text evidence="1">The sequence shown here is derived from an EMBL/GenBank/DDBJ whole genome shotgun (WGS) entry which is preliminary data.</text>
</comment>
<gene>
    <name evidence="1" type="ORF">FisN_31Hh077</name>
</gene>
<evidence type="ECO:0000313" key="2">
    <source>
        <dbReference type="Proteomes" id="UP000198406"/>
    </source>
</evidence>
<sequence>MNSEEEPLMVELTRNYWTFHKIKRKHQHPSFPSSYRYLVIILAAILVGMSWNHPHQLQNTDKEMIWDYNAYHLNASSSVLLAQQDDRETDQTSLPIRAYARQRGMNYVRFQNGQQLQDLLQLPYQVIAFFPANAVLIHLDRSLEELLPTQDQVMTVGTTTGFFAVRVRHPDIVPVQRAESLSSLRSFWLSQVTQVTYLPEQADGFVGSNRLLQCIPRQMPEYEMVVSTTVASVCYRYYPKCDVL</sequence>